<accession>A0ABR3ADV5</accession>
<feature type="region of interest" description="Disordered" evidence="1">
    <location>
        <begin position="286"/>
        <end position="446"/>
    </location>
</feature>
<protein>
    <recommendedName>
        <fullName evidence="2">DUF7918 domain-containing protein</fullName>
    </recommendedName>
</protein>
<keyword evidence="4" id="KW-1185">Reference proteome</keyword>
<feature type="compositionally biased region" description="Polar residues" evidence="1">
    <location>
        <begin position="489"/>
        <end position="500"/>
    </location>
</feature>
<evidence type="ECO:0000256" key="1">
    <source>
        <dbReference type="SAM" id="MobiDB-lite"/>
    </source>
</evidence>
<comment type="caution">
    <text evidence="3">The sequence shown here is derived from an EMBL/GenBank/DDBJ whole genome shotgun (WGS) entry which is preliminary data.</text>
</comment>
<evidence type="ECO:0000259" key="2">
    <source>
        <dbReference type="Pfam" id="PF25534"/>
    </source>
</evidence>
<feature type="region of interest" description="Disordered" evidence="1">
    <location>
        <begin position="461"/>
        <end position="536"/>
    </location>
</feature>
<evidence type="ECO:0000313" key="3">
    <source>
        <dbReference type="EMBL" id="KAL0071720.1"/>
    </source>
</evidence>
<feature type="region of interest" description="Disordered" evidence="1">
    <location>
        <begin position="230"/>
        <end position="261"/>
    </location>
</feature>
<feature type="compositionally biased region" description="Basic and acidic residues" evidence="1">
    <location>
        <begin position="508"/>
        <end position="523"/>
    </location>
</feature>
<feature type="compositionally biased region" description="Acidic residues" evidence="1">
    <location>
        <begin position="235"/>
        <end position="244"/>
    </location>
</feature>
<dbReference type="EMBL" id="JBBXMP010000002">
    <property type="protein sequence ID" value="KAL0071720.1"/>
    <property type="molecule type" value="Genomic_DNA"/>
</dbReference>
<reference evidence="3 4" key="1">
    <citation type="submission" date="2024-05" db="EMBL/GenBank/DDBJ databases">
        <title>A draft genome resource for the thread blight pathogen Marasmius tenuissimus strain MS-2.</title>
        <authorList>
            <person name="Yulfo-Soto G.E."/>
            <person name="Baruah I.K."/>
            <person name="Amoako-Attah I."/>
            <person name="Bukari Y."/>
            <person name="Meinhardt L.W."/>
            <person name="Bailey B.A."/>
            <person name="Cohen S.P."/>
        </authorList>
    </citation>
    <scope>NUCLEOTIDE SEQUENCE [LARGE SCALE GENOMIC DNA]</scope>
    <source>
        <strain evidence="3 4">MS-2</strain>
    </source>
</reference>
<feature type="compositionally biased region" description="Basic and acidic residues" evidence="1">
    <location>
        <begin position="377"/>
        <end position="390"/>
    </location>
</feature>
<proteinExistence type="predicted"/>
<name>A0ABR3ADV5_9AGAR</name>
<gene>
    <name evidence="3" type="ORF">AAF712_000642</name>
</gene>
<dbReference type="Pfam" id="PF25534">
    <property type="entry name" value="DUF7918"/>
    <property type="match status" value="1"/>
</dbReference>
<dbReference type="Proteomes" id="UP001437256">
    <property type="component" value="Unassembled WGS sequence"/>
</dbReference>
<feature type="compositionally biased region" description="Acidic residues" evidence="1">
    <location>
        <begin position="524"/>
        <end position="535"/>
    </location>
</feature>
<sequence>MVLSCNEFTAWVTIEGDPVEEYKVHWSTPQKQTMCCWIPSQAGRNYQVHWRDSRRTTATDGLVVIDGKHCGTKTISPDLEKPDTTSKKGFRTSSDRVAPFQFAKLQTTDNESQAGLSSSSLVGNIELLIFRVRIKEPEVYIQQARHQDQVFYEKDVKGLQHHTTSVAIPVLELNYAHSELSFGKAEAARERPAIGVTLLSEVPVAKFRFYYRPIDALRAERIAPSVGTSATDPIVLEDDSEEEDTKQLPIAARSVEKSEEIKRDVDISVSEVILISDDEEDVKSDPLKKITKTKTTPPRVSSPIMIPDDEPETSQEKKPKLPKPEPSSTQSMTSRVHFAKPRTVPSVIQERSPTTRPQSNSSRCGTKTSRPLPQNVKQERHPSARPDAKRTLAPSMIRPVGTPKSTGRMRPPPVPIRVSTTDVPKPEVGTPRLPPQAPQAPMSHEDALAYPKEEAFTPRPLAMDEDLPSQTRAKVESSGPIPSPKTRIKTTSKLESQPASLQPIYAVKSEEISAKSPKRKVEEDVSDDEIDEEDVQNTLATSARLTSLLALASDVPPKRMKRDHPNSCQ</sequence>
<evidence type="ECO:0000313" key="4">
    <source>
        <dbReference type="Proteomes" id="UP001437256"/>
    </source>
</evidence>
<feature type="compositionally biased region" description="Polar residues" evidence="1">
    <location>
        <begin position="349"/>
        <end position="376"/>
    </location>
</feature>
<feature type="domain" description="DUF7918" evidence="2">
    <location>
        <begin position="10"/>
        <end position="224"/>
    </location>
</feature>
<dbReference type="InterPro" id="IPR057678">
    <property type="entry name" value="DUF7918"/>
</dbReference>
<organism evidence="3 4">
    <name type="scientific">Marasmius tenuissimus</name>
    <dbReference type="NCBI Taxonomy" id="585030"/>
    <lineage>
        <taxon>Eukaryota</taxon>
        <taxon>Fungi</taxon>
        <taxon>Dikarya</taxon>
        <taxon>Basidiomycota</taxon>
        <taxon>Agaricomycotina</taxon>
        <taxon>Agaricomycetes</taxon>
        <taxon>Agaricomycetidae</taxon>
        <taxon>Agaricales</taxon>
        <taxon>Marasmiineae</taxon>
        <taxon>Marasmiaceae</taxon>
        <taxon>Marasmius</taxon>
    </lineage>
</organism>
<feature type="compositionally biased region" description="Basic and acidic residues" evidence="1">
    <location>
        <begin position="314"/>
        <end position="323"/>
    </location>
</feature>